<protein>
    <recommendedName>
        <fullName evidence="3">histidine kinase</fullName>
        <ecNumber evidence="3">2.7.13.3</ecNumber>
    </recommendedName>
</protein>
<dbReference type="SUPFAM" id="SSF55874">
    <property type="entry name" value="ATPase domain of HSP90 chaperone/DNA topoisomerase II/histidine kinase"/>
    <property type="match status" value="1"/>
</dbReference>
<dbReference type="InterPro" id="IPR001789">
    <property type="entry name" value="Sig_transdc_resp-reg_receiver"/>
</dbReference>
<feature type="transmembrane region" description="Helical" evidence="12">
    <location>
        <begin position="20"/>
        <end position="42"/>
    </location>
</feature>
<dbReference type="InterPro" id="IPR003594">
    <property type="entry name" value="HATPase_dom"/>
</dbReference>
<keyword evidence="7 12" id="KW-0812">Transmembrane</keyword>
<dbReference type="PROSITE" id="PS50110">
    <property type="entry name" value="RESPONSE_REGULATORY"/>
    <property type="match status" value="1"/>
</dbReference>
<dbReference type="InterPro" id="IPR000700">
    <property type="entry name" value="PAS-assoc_C"/>
</dbReference>
<keyword evidence="9 12" id="KW-1133">Transmembrane helix</keyword>
<evidence type="ECO:0000259" key="15">
    <source>
        <dbReference type="PROSITE" id="PS50112"/>
    </source>
</evidence>
<dbReference type="InterPro" id="IPR029016">
    <property type="entry name" value="GAF-like_dom_sf"/>
</dbReference>
<feature type="domain" description="PAS" evidence="15">
    <location>
        <begin position="416"/>
        <end position="487"/>
    </location>
</feature>
<dbReference type="GO" id="GO:0005886">
    <property type="term" value="C:plasma membrane"/>
    <property type="evidence" value="ECO:0007669"/>
    <property type="project" value="UniProtKB-SubCell"/>
</dbReference>
<dbReference type="CDD" id="cd00130">
    <property type="entry name" value="PAS"/>
    <property type="match status" value="1"/>
</dbReference>
<keyword evidence="5 11" id="KW-0597">Phosphoprotein</keyword>
<comment type="catalytic activity">
    <reaction evidence="1">
        <text>ATP + protein L-histidine = ADP + protein N-phospho-L-histidine.</text>
        <dbReference type="EC" id="2.7.13.3"/>
    </reaction>
</comment>
<keyword evidence="4" id="KW-1003">Cell membrane</keyword>
<dbReference type="PANTHER" id="PTHR43065">
    <property type="entry name" value="SENSOR HISTIDINE KINASE"/>
    <property type="match status" value="1"/>
</dbReference>
<dbReference type="Gene3D" id="3.30.565.10">
    <property type="entry name" value="Histidine kinase-like ATPase, C-terminal domain"/>
    <property type="match status" value="1"/>
</dbReference>
<dbReference type="PRINTS" id="PR00344">
    <property type="entry name" value="BCTRLSENSOR"/>
</dbReference>
<sequence>MIENRTSDKFIKKKALSSSLRIIIPLYATYVLFVLSVFLVFIPNEKKHMMNLKKEIIRELTVTAWSLLSEYDQRVRQGELSIETAEQSAIRQIRNLRYGPEGKDYFWIVDMQHRVIMHPYMPELEGKDQVNSTDSNGKYIFAEFVNTVKMKGSGYVEYVWQWKDDYKKVGPKVSYVSGFLPWSWVIGTGIYLEDVRREIDTTIQGFVKIFTGVLSVIILLSFYITWQAFKVDKKKILAEKAKHFEELRLKKLLELSQMSNASLRELTGFALEQAIKLTQSDIGYLAFLNDDETQLTMHTWSKQTMKQCEIIDKTLVYQVDEIGMWGEAARRRKAFIINDYDKLKSPAKKGYPHGHVEISRMMSIPICDSEKIVALAGVGNKHENYNESDVRQLQLMMDGMWRIIQRKQSEDDLRKSEERYRLLADNATDGIWILQLSNLFLSYASPSMERILGYTCEEILELDIEYLMTQTSFEKVSAAIAEELEHEEKEGIDTNRYRIVELEHIRKDGSKVWTEVTASFLRNENGKPDRVLGVTRDISKRKNLEHKFQQAQKMEAIGTLAGGIAHDFNNILSSVMGFTELVKLGGIQDEETKKNLDQVLAAGMRARDLVRHILTFSRRADVQKDLIQITPLIKECLKFLRASVPVNIEIRHHFDVTDGIVMADPTQIHQVLMNFFTNAAYAMKEKGGVLEVRLKSIEILNHEILQAKELKPGRYLQLAISDTGCGIPKELIERIFEPFFTTKGRIEGTGMGLSTAYGIIKDMGGAISTYSEIGMGTTFQLIIPEHPGESVTSTESADFFLMKGSGRILLVDDEESIVDWTRQVLLKLGYEVIGMSNSLETLEKFKQSPNDYDLVLTDMAMPRMTGLELSKRMISIRPDIPIILCTGFSEGLTSETIKDNGILDMIMKPMIASELARAVSKALKIEA</sequence>
<evidence type="ECO:0000313" key="17">
    <source>
        <dbReference type="EMBL" id="SDT88774.1"/>
    </source>
</evidence>
<evidence type="ECO:0000313" key="18">
    <source>
        <dbReference type="Proteomes" id="UP000199608"/>
    </source>
</evidence>
<evidence type="ECO:0000256" key="11">
    <source>
        <dbReference type="PROSITE-ProRule" id="PRU00169"/>
    </source>
</evidence>
<dbReference type="PROSITE" id="PS50112">
    <property type="entry name" value="PAS"/>
    <property type="match status" value="1"/>
</dbReference>
<evidence type="ECO:0000256" key="5">
    <source>
        <dbReference type="ARBA" id="ARBA00022553"/>
    </source>
</evidence>
<dbReference type="SUPFAM" id="SSF55785">
    <property type="entry name" value="PYP-like sensor domain (PAS domain)"/>
    <property type="match status" value="1"/>
</dbReference>
<dbReference type="SUPFAM" id="SSF55781">
    <property type="entry name" value="GAF domain-like"/>
    <property type="match status" value="1"/>
</dbReference>
<dbReference type="Proteomes" id="UP000199608">
    <property type="component" value="Unassembled WGS sequence"/>
</dbReference>
<dbReference type="InterPro" id="IPR036097">
    <property type="entry name" value="HisK_dim/P_sf"/>
</dbReference>
<dbReference type="SMART" id="SM00387">
    <property type="entry name" value="HATPase_c"/>
    <property type="match status" value="1"/>
</dbReference>
<dbReference type="InterPro" id="IPR035965">
    <property type="entry name" value="PAS-like_dom_sf"/>
</dbReference>
<dbReference type="SMART" id="SM00448">
    <property type="entry name" value="REC"/>
    <property type="match status" value="1"/>
</dbReference>
<dbReference type="SUPFAM" id="SSF52172">
    <property type="entry name" value="CheY-like"/>
    <property type="match status" value="1"/>
</dbReference>
<comment type="subcellular location">
    <subcellularLocation>
        <location evidence="2">Cell membrane</location>
        <topology evidence="2">Multi-pass membrane protein</topology>
    </subcellularLocation>
</comment>
<dbReference type="RefSeq" id="WP_092230869.1">
    <property type="nucleotide sequence ID" value="NZ_FNLL01000002.1"/>
</dbReference>
<keyword evidence="6" id="KW-0808">Transferase</keyword>
<dbReference type="InterPro" id="IPR003661">
    <property type="entry name" value="HisK_dim/P_dom"/>
</dbReference>
<evidence type="ECO:0000259" key="13">
    <source>
        <dbReference type="PROSITE" id="PS50109"/>
    </source>
</evidence>
<dbReference type="Pfam" id="PF00072">
    <property type="entry name" value="Response_reg"/>
    <property type="match status" value="1"/>
</dbReference>
<dbReference type="InterPro" id="IPR036890">
    <property type="entry name" value="HATPase_C_sf"/>
</dbReference>
<dbReference type="GO" id="GO:0000155">
    <property type="term" value="F:phosphorelay sensor kinase activity"/>
    <property type="evidence" value="ECO:0007669"/>
    <property type="project" value="InterPro"/>
</dbReference>
<dbReference type="InterPro" id="IPR005467">
    <property type="entry name" value="His_kinase_dom"/>
</dbReference>
<dbReference type="CDD" id="cd00156">
    <property type="entry name" value="REC"/>
    <property type="match status" value="1"/>
</dbReference>
<evidence type="ECO:0000259" key="14">
    <source>
        <dbReference type="PROSITE" id="PS50110"/>
    </source>
</evidence>
<dbReference type="AlphaFoldDB" id="A0A1H2E106"/>
<dbReference type="InterPro" id="IPR000014">
    <property type="entry name" value="PAS"/>
</dbReference>
<dbReference type="PANTHER" id="PTHR43065:SF42">
    <property type="entry name" value="TWO-COMPONENT SENSOR PPRA"/>
    <property type="match status" value="1"/>
</dbReference>
<evidence type="ECO:0000256" key="6">
    <source>
        <dbReference type="ARBA" id="ARBA00022679"/>
    </source>
</evidence>
<dbReference type="PROSITE" id="PS50113">
    <property type="entry name" value="PAC"/>
    <property type="match status" value="1"/>
</dbReference>
<evidence type="ECO:0000256" key="12">
    <source>
        <dbReference type="SAM" id="Phobius"/>
    </source>
</evidence>
<dbReference type="Pfam" id="PF13185">
    <property type="entry name" value="GAF_2"/>
    <property type="match status" value="1"/>
</dbReference>
<name>A0A1H2E106_9BACT</name>
<dbReference type="Gene3D" id="3.40.50.2300">
    <property type="match status" value="1"/>
</dbReference>
<dbReference type="Pfam" id="PF02518">
    <property type="entry name" value="HATPase_c"/>
    <property type="match status" value="1"/>
</dbReference>
<evidence type="ECO:0000256" key="3">
    <source>
        <dbReference type="ARBA" id="ARBA00012438"/>
    </source>
</evidence>
<dbReference type="Gene3D" id="3.30.450.20">
    <property type="entry name" value="PAS domain"/>
    <property type="match status" value="2"/>
</dbReference>
<keyword evidence="8" id="KW-0418">Kinase</keyword>
<evidence type="ECO:0000259" key="16">
    <source>
        <dbReference type="PROSITE" id="PS50113"/>
    </source>
</evidence>
<dbReference type="InterPro" id="IPR033480">
    <property type="entry name" value="sCache_2"/>
</dbReference>
<evidence type="ECO:0000256" key="2">
    <source>
        <dbReference type="ARBA" id="ARBA00004651"/>
    </source>
</evidence>
<feature type="transmembrane region" description="Helical" evidence="12">
    <location>
        <begin position="173"/>
        <end position="193"/>
    </location>
</feature>
<evidence type="ECO:0000256" key="9">
    <source>
        <dbReference type="ARBA" id="ARBA00022989"/>
    </source>
</evidence>
<feature type="modified residue" description="4-aspartylphosphate" evidence="11">
    <location>
        <position position="858"/>
    </location>
</feature>
<dbReference type="Gene3D" id="3.30.450.40">
    <property type="match status" value="1"/>
</dbReference>
<dbReference type="SMART" id="SM00388">
    <property type="entry name" value="HisKA"/>
    <property type="match status" value="1"/>
</dbReference>
<reference evidence="18" key="1">
    <citation type="submission" date="2016-10" db="EMBL/GenBank/DDBJ databases">
        <authorList>
            <person name="Varghese N."/>
            <person name="Submissions S."/>
        </authorList>
    </citation>
    <scope>NUCLEOTIDE SEQUENCE [LARGE SCALE GENOMIC DNA]</scope>
    <source>
        <strain evidence="18">DSM 3384</strain>
    </source>
</reference>
<accession>A0A1H2E106</accession>
<proteinExistence type="predicted"/>
<keyword evidence="18" id="KW-1185">Reference proteome</keyword>
<dbReference type="InterPro" id="IPR003018">
    <property type="entry name" value="GAF"/>
</dbReference>
<dbReference type="SMART" id="SM00091">
    <property type="entry name" value="PAS"/>
    <property type="match status" value="1"/>
</dbReference>
<keyword evidence="10 12" id="KW-0472">Membrane</keyword>
<gene>
    <name evidence="17" type="ORF">SAMN04487931_102397</name>
</gene>
<evidence type="ECO:0000256" key="10">
    <source>
        <dbReference type="ARBA" id="ARBA00023136"/>
    </source>
</evidence>
<dbReference type="Pfam" id="PF00512">
    <property type="entry name" value="HisKA"/>
    <property type="match status" value="1"/>
</dbReference>
<evidence type="ECO:0000256" key="7">
    <source>
        <dbReference type="ARBA" id="ARBA00022692"/>
    </source>
</evidence>
<evidence type="ECO:0000256" key="8">
    <source>
        <dbReference type="ARBA" id="ARBA00022777"/>
    </source>
</evidence>
<dbReference type="PROSITE" id="PS50109">
    <property type="entry name" value="HIS_KIN"/>
    <property type="match status" value="1"/>
</dbReference>
<dbReference type="NCBIfam" id="TIGR00229">
    <property type="entry name" value="sensory_box"/>
    <property type="match status" value="1"/>
</dbReference>
<dbReference type="InterPro" id="IPR001610">
    <property type="entry name" value="PAC"/>
</dbReference>
<dbReference type="InterPro" id="IPR004358">
    <property type="entry name" value="Sig_transdc_His_kin-like_C"/>
</dbReference>
<dbReference type="Pfam" id="PF17200">
    <property type="entry name" value="sCache_2"/>
    <property type="match status" value="1"/>
</dbReference>
<dbReference type="SMART" id="SM00086">
    <property type="entry name" value="PAC"/>
    <property type="match status" value="1"/>
</dbReference>
<feature type="domain" description="Response regulatory" evidence="14">
    <location>
        <begin position="807"/>
        <end position="923"/>
    </location>
</feature>
<dbReference type="Gene3D" id="1.10.287.130">
    <property type="match status" value="1"/>
</dbReference>
<feature type="transmembrane region" description="Helical" evidence="12">
    <location>
        <begin position="205"/>
        <end position="226"/>
    </location>
</feature>
<dbReference type="SMART" id="SM01049">
    <property type="entry name" value="Cache_2"/>
    <property type="match status" value="1"/>
</dbReference>
<dbReference type="EC" id="2.7.13.3" evidence="3"/>
<feature type="domain" description="PAC" evidence="16">
    <location>
        <begin position="498"/>
        <end position="550"/>
    </location>
</feature>
<dbReference type="SUPFAM" id="SSF47384">
    <property type="entry name" value="Homodimeric domain of signal transducing histidine kinase"/>
    <property type="match status" value="1"/>
</dbReference>
<feature type="domain" description="Histidine kinase" evidence="13">
    <location>
        <begin position="563"/>
        <end position="787"/>
    </location>
</feature>
<dbReference type="Pfam" id="PF13426">
    <property type="entry name" value="PAS_9"/>
    <property type="match status" value="1"/>
</dbReference>
<dbReference type="InterPro" id="IPR011006">
    <property type="entry name" value="CheY-like_superfamily"/>
</dbReference>
<organism evidence="17 18">
    <name type="scientific">Desulfobacula phenolica</name>
    <dbReference type="NCBI Taxonomy" id="90732"/>
    <lineage>
        <taxon>Bacteria</taxon>
        <taxon>Pseudomonadati</taxon>
        <taxon>Thermodesulfobacteriota</taxon>
        <taxon>Desulfobacteria</taxon>
        <taxon>Desulfobacterales</taxon>
        <taxon>Desulfobacteraceae</taxon>
        <taxon>Desulfobacula</taxon>
    </lineage>
</organism>
<evidence type="ECO:0000256" key="1">
    <source>
        <dbReference type="ARBA" id="ARBA00000085"/>
    </source>
</evidence>
<dbReference type="EMBL" id="FNLL01000002">
    <property type="protein sequence ID" value="SDT88774.1"/>
    <property type="molecule type" value="Genomic_DNA"/>
</dbReference>
<evidence type="ECO:0000256" key="4">
    <source>
        <dbReference type="ARBA" id="ARBA00022475"/>
    </source>
</evidence>